<evidence type="ECO:0000313" key="1">
    <source>
        <dbReference type="EMBL" id="CCX32282.1"/>
    </source>
</evidence>
<dbReference type="AlphaFoldDB" id="U4LL52"/>
<dbReference type="Proteomes" id="UP000018144">
    <property type="component" value="Unassembled WGS sequence"/>
</dbReference>
<organism evidence="1 2">
    <name type="scientific">Pyronema omphalodes (strain CBS 100304)</name>
    <name type="common">Pyronema confluens</name>
    <dbReference type="NCBI Taxonomy" id="1076935"/>
    <lineage>
        <taxon>Eukaryota</taxon>
        <taxon>Fungi</taxon>
        <taxon>Dikarya</taxon>
        <taxon>Ascomycota</taxon>
        <taxon>Pezizomycotina</taxon>
        <taxon>Pezizomycetes</taxon>
        <taxon>Pezizales</taxon>
        <taxon>Pyronemataceae</taxon>
        <taxon>Pyronema</taxon>
    </lineage>
</organism>
<accession>U4LL52</accession>
<keyword evidence="2" id="KW-1185">Reference proteome</keyword>
<gene>
    <name evidence="1" type="ORF">PCON_12902</name>
</gene>
<sequence length="132" mass="14980">MPPATSRPSFDPGFNLEIFTGYLVYPTPPGSPPHPLRVQGRVSGLATISAGRLWLAWYYRVVATSIRQGSDLYVYWVEVFVVYKLFTIDTAREWFFQRAAARRNAMSAARDRWLEFLRSMQRMVGAGQGEGA</sequence>
<dbReference type="EMBL" id="HF935799">
    <property type="protein sequence ID" value="CCX32282.1"/>
    <property type="molecule type" value="Genomic_DNA"/>
</dbReference>
<proteinExistence type="predicted"/>
<name>U4LL52_PYROM</name>
<protein>
    <submittedName>
        <fullName evidence="1">Uncharacterized protein</fullName>
    </submittedName>
</protein>
<evidence type="ECO:0000313" key="2">
    <source>
        <dbReference type="Proteomes" id="UP000018144"/>
    </source>
</evidence>
<reference evidence="1 2" key="1">
    <citation type="journal article" date="2013" name="PLoS Genet.">
        <title>The genome and development-dependent transcriptomes of Pyronema confluens: a window into fungal evolution.</title>
        <authorList>
            <person name="Traeger S."/>
            <person name="Altegoer F."/>
            <person name="Freitag M."/>
            <person name="Gabaldon T."/>
            <person name="Kempken F."/>
            <person name="Kumar A."/>
            <person name="Marcet-Houben M."/>
            <person name="Poggeler S."/>
            <person name="Stajich J.E."/>
            <person name="Nowrousian M."/>
        </authorList>
    </citation>
    <scope>NUCLEOTIDE SEQUENCE [LARGE SCALE GENOMIC DNA]</scope>
    <source>
        <strain evidence="2">CBS 100304</strain>
        <tissue evidence="1">Vegetative mycelium</tissue>
    </source>
</reference>